<dbReference type="InterPro" id="IPR003812">
    <property type="entry name" value="Fido"/>
</dbReference>
<organism evidence="2 3">
    <name type="scientific">Aquibium pacificus</name>
    <dbReference type="NCBI Taxonomy" id="3153579"/>
    <lineage>
        <taxon>Bacteria</taxon>
        <taxon>Pseudomonadati</taxon>
        <taxon>Pseudomonadota</taxon>
        <taxon>Alphaproteobacteria</taxon>
        <taxon>Hyphomicrobiales</taxon>
        <taxon>Phyllobacteriaceae</taxon>
        <taxon>Aquibium</taxon>
    </lineage>
</organism>
<dbReference type="NCBIfam" id="TIGR02613">
    <property type="entry name" value="mob_myst_B"/>
    <property type="match status" value="1"/>
</dbReference>
<keyword evidence="3" id="KW-1185">Reference proteome</keyword>
<reference evidence="2 3" key="1">
    <citation type="submission" date="2024-05" db="EMBL/GenBank/DDBJ databases">
        <authorList>
            <person name="Jiang F."/>
        </authorList>
    </citation>
    <scope>NUCLEOTIDE SEQUENCE [LARGE SCALE GENOMIC DNA]</scope>
    <source>
        <strain evidence="2 3">LZ166</strain>
    </source>
</reference>
<sequence>MTFDEPDGATPLDPDEMQGLKFVHITTRGELDELEQANIEQGLAWISRRRGGSIFDDGFVRTLHKRLFGDVWSWAGEYRLTEKNIGIDPFQIPVQLRMLLDDARYWAENEVYPPLEAAARFHHRMVQIHPFPNGNGRHARIAADIMLEEIYRHPPIAWASGFDLQADNQRRNAYITALRAADAGDIDPLLAFVGDG</sequence>
<evidence type="ECO:0000313" key="3">
    <source>
        <dbReference type="Proteomes" id="UP001556692"/>
    </source>
</evidence>
<dbReference type="EMBL" id="JBDPGJ010000014">
    <property type="protein sequence ID" value="MEX0409770.1"/>
    <property type="molecule type" value="Genomic_DNA"/>
</dbReference>
<name>A0ABV3SSH7_9HYPH</name>
<accession>A0ABV3SSH7</accession>
<dbReference type="SUPFAM" id="SSF140931">
    <property type="entry name" value="Fic-like"/>
    <property type="match status" value="1"/>
</dbReference>
<dbReference type="Gene3D" id="1.10.3290.10">
    <property type="entry name" value="Fido-like domain"/>
    <property type="match status" value="1"/>
</dbReference>
<comment type="caution">
    <text evidence="2">The sequence shown here is derived from an EMBL/GenBank/DDBJ whole genome shotgun (WGS) entry which is preliminary data.</text>
</comment>
<evidence type="ECO:0000313" key="2">
    <source>
        <dbReference type="EMBL" id="MEX0409770.1"/>
    </source>
</evidence>
<dbReference type="PANTHER" id="PTHR13504">
    <property type="entry name" value="FIDO DOMAIN-CONTAINING PROTEIN DDB_G0283145"/>
    <property type="match status" value="1"/>
</dbReference>
<feature type="domain" description="Fido" evidence="1">
    <location>
        <begin position="55"/>
        <end position="195"/>
    </location>
</feature>
<proteinExistence type="predicted"/>
<dbReference type="InterPro" id="IPR013436">
    <property type="entry name" value="Mobile_mystery_prot_B"/>
</dbReference>
<dbReference type="InterPro" id="IPR040198">
    <property type="entry name" value="Fido_containing"/>
</dbReference>
<dbReference type="RefSeq" id="WP_367957637.1">
    <property type="nucleotide sequence ID" value="NZ_JBDPGJ010000014.1"/>
</dbReference>
<gene>
    <name evidence="2" type="ORF">ABGN05_29530</name>
</gene>
<dbReference type="PANTHER" id="PTHR13504:SF39">
    <property type="entry name" value="CELL FILAMENTATION PROTEIN"/>
    <property type="match status" value="1"/>
</dbReference>
<dbReference type="Pfam" id="PF02661">
    <property type="entry name" value="Fic"/>
    <property type="match status" value="1"/>
</dbReference>
<dbReference type="PROSITE" id="PS51459">
    <property type="entry name" value="FIDO"/>
    <property type="match status" value="1"/>
</dbReference>
<protein>
    <submittedName>
        <fullName evidence="2">Mobile mystery protein B</fullName>
    </submittedName>
</protein>
<evidence type="ECO:0000259" key="1">
    <source>
        <dbReference type="PROSITE" id="PS51459"/>
    </source>
</evidence>
<dbReference type="Proteomes" id="UP001556692">
    <property type="component" value="Unassembled WGS sequence"/>
</dbReference>
<dbReference type="InterPro" id="IPR036597">
    <property type="entry name" value="Fido-like_dom_sf"/>
</dbReference>